<dbReference type="eggNOG" id="KOG1075">
    <property type="taxonomic scope" value="Eukaryota"/>
</dbReference>
<dbReference type="GO" id="GO:0003824">
    <property type="term" value="F:catalytic activity"/>
    <property type="evidence" value="ECO:0007669"/>
    <property type="project" value="InterPro"/>
</dbReference>
<dbReference type="Pfam" id="PF00078">
    <property type="entry name" value="RVT_1"/>
    <property type="match status" value="1"/>
</dbReference>
<dbReference type="Pfam" id="PF03372">
    <property type="entry name" value="Exo_endo_phos"/>
    <property type="match status" value="1"/>
</dbReference>
<dbReference type="STRING" id="28377.ENSACAP00000023357"/>
<reference evidence="2" key="2">
    <citation type="submission" date="2025-08" db="UniProtKB">
        <authorList>
            <consortium name="Ensembl"/>
        </authorList>
    </citation>
    <scope>IDENTIFICATION</scope>
</reference>
<organism evidence="2 3">
    <name type="scientific">Anolis carolinensis</name>
    <name type="common">Green anole</name>
    <name type="synonym">American chameleon</name>
    <dbReference type="NCBI Taxonomy" id="28377"/>
    <lineage>
        <taxon>Eukaryota</taxon>
        <taxon>Metazoa</taxon>
        <taxon>Chordata</taxon>
        <taxon>Craniata</taxon>
        <taxon>Vertebrata</taxon>
        <taxon>Euteleostomi</taxon>
        <taxon>Lepidosauria</taxon>
        <taxon>Squamata</taxon>
        <taxon>Bifurcata</taxon>
        <taxon>Unidentata</taxon>
        <taxon>Episquamata</taxon>
        <taxon>Toxicofera</taxon>
        <taxon>Iguania</taxon>
        <taxon>Dactyloidae</taxon>
        <taxon>Anolis</taxon>
    </lineage>
</organism>
<dbReference type="CDD" id="cd09076">
    <property type="entry name" value="L1-EN"/>
    <property type="match status" value="1"/>
</dbReference>
<reference evidence="2" key="3">
    <citation type="submission" date="2025-09" db="UniProtKB">
        <authorList>
            <consortium name="Ensembl"/>
        </authorList>
    </citation>
    <scope>IDENTIFICATION</scope>
</reference>
<dbReference type="HOGENOM" id="CLU_000680_1_1_1"/>
<dbReference type="InterPro" id="IPR005135">
    <property type="entry name" value="Endo/exonuclease/phosphatase"/>
</dbReference>
<accession>R4GDA8</accession>
<dbReference type="SUPFAM" id="SSF56219">
    <property type="entry name" value="DNase I-like"/>
    <property type="match status" value="1"/>
</dbReference>
<proteinExistence type="predicted"/>
<dbReference type="InterPro" id="IPR036691">
    <property type="entry name" value="Endo/exonu/phosph_ase_sf"/>
</dbReference>
<dbReference type="InterPro" id="IPR043502">
    <property type="entry name" value="DNA/RNA_pol_sf"/>
</dbReference>
<dbReference type="GeneTree" id="ENSGT01150000286916"/>
<name>R4GDA8_ANOCA</name>
<feature type="domain" description="Reverse transcriptase" evidence="1">
    <location>
        <begin position="499"/>
        <end position="773"/>
    </location>
</feature>
<keyword evidence="3" id="KW-1185">Reference proteome</keyword>
<dbReference type="Ensembl" id="ENSACAT00000030777.2">
    <property type="protein sequence ID" value="ENSACAP00000023357.2"/>
    <property type="gene ID" value="ENSACAG00000029004.2"/>
</dbReference>
<dbReference type="Gene3D" id="3.60.10.10">
    <property type="entry name" value="Endonuclease/exonuclease/phosphatase"/>
    <property type="match status" value="1"/>
</dbReference>
<evidence type="ECO:0000313" key="2">
    <source>
        <dbReference type="Ensembl" id="ENSACAP00000023357.2"/>
    </source>
</evidence>
<dbReference type="PANTHER" id="PTHR31635">
    <property type="entry name" value="REVERSE TRANSCRIPTASE DOMAIN-CONTAINING PROTEIN-RELATED"/>
    <property type="match status" value="1"/>
</dbReference>
<dbReference type="PROSITE" id="PS50878">
    <property type="entry name" value="RT_POL"/>
    <property type="match status" value="1"/>
</dbReference>
<sequence>MARRLRLYSNNINGFNSPSKRNKVWQQIKKGKYDVACLQETHITHKHVSHLEHDRLGKTYYSSGPEKKKGVVTYVSEKLPSKIAFKDHEGRILGVSVEVHNRILLICNIYAPNGCKSKFVERLYQKIIEQEYEDLIIMGDFNGVLNAALDKSNSEEKSKSIKGGVLPRYFLKLKEDLNLLDIWRHLHGSARDYTFLSNRHLTWTRIDMIWGNKSIVNRITKCNILPRLNSDHAPLEITLDKEDPKSGEYRWRLNESLLKDEGDQDRYRKLLTEYFKLNKEEDTAIEFIWDASKAYMRGQIIQQSARKKRLWRLEHQKIEGEIARLEKTLKGNPKDKKTQLNLEIYKKQLETLQVEEMGKKLRYVRQHHFENANKVGRWLARKINKKKQALYINKIQEDGKTYYSHEEIGQQFTAFYEKLYKKDIIAEEKVTQYIGRQDIPKITDMQREILNRKIKEEEISRAIMKLPSNKAPGPEGFSMSYYKIFQEILITPLQKVMNSILEGGKVPQTWTSANIVVIPKDKADNTQVRNYRPISLLNADYKIFASILAERLKEVLKARIEEDQSGFLPGRQMRENIRNILNAIEYYEKNRQKEIALLFLDAEKAFDNVNWFCMAEIFREMDVGFYFSNAIKAIYSQQTARVITNGQISNTININKGTRQGCPLSPSLFILTIEVLLNAIRNNKELKGLQTKKYSYKTRAYADDLVCLIEDPIDKFEKWWKVIQNFGEVAGLKINRGKTKILTKNMSHKKKDKLQRVTGIEVVKKIKYLGIELTGSNAQLYKNNYERKWREIKEKMKKWRFLQLSLLGKIAIVKMKILPDVNFLFQNLPILRTKKTIAEWHRDIQKFIWEGKKARIGFKQLKDHVKRGGMGLPDLQLYYDAAALTWVKDWTTLTKRKTLALEGQDLRKGWHSYLCREKFSKERNFRNHFLRAALIGTWDKYKRRFYKKIPMWCSPLEAEHMREMPRETWLTYRQILKVENQEVCLKSYEEIKGMDPTMTWLNYWQIKGIFQEDKRLGFELKETCWDRLQKIEIETTKILYQQLLAWDTEDVQVKTVMTKWAREIGRTIMFSEWEEIWRKNQKLIYAIELRENWFNVFYRCYLTPERLAKFSKGKGDGKCWKCQKHNGDFMHMWWGCRKIKKYWQEIKREMEKILQIKLYTKPEYFLLGMVDFQMDSNMEKLFVYMVTAARICIAKVWKTQEIPSTEQWLLKLIDIKNMDLLTQKVSQNISPKHRTDWSKLRQYLARSNIELL</sequence>
<dbReference type="PANTHER" id="PTHR31635:SF196">
    <property type="entry name" value="REVERSE TRANSCRIPTASE DOMAIN-CONTAINING PROTEIN-RELATED"/>
    <property type="match status" value="1"/>
</dbReference>
<dbReference type="SUPFAM" id="SSF56672">
    <property type="entry name" value="DNA/RNA polymerases"/>
    <property type="match status" value="1"/>
</dbReference>
<reference evidence="2" key="1">
    <citation type="submission" date="2009-12" db="EMBL/GenBank/DDBJ databases">
        <title>The Genome Sequence of Anolis carolinensis (Green Anole Lizard).</title>
        <authorList>
            <consortium name="The Genome Sequencing Platform"/>
            <person name="Di Palma F."/>
            <person name="Alfoldi J."/>
            <person name="Heiman D."/>
            <person name="Young S."/>
            <person name="Grabherr M."/>
            <person name="Johnson J."/>
            <person name="Lander E.S."/>
            <person name="Lindblad-Toh K."/>
        </authorList>
    </citation>
    <scope>NUCLEOTIDE SEQUENCE [LARGE SCALE GENOMIC DNA]</scope>
    <source>
        <strain evidence="2">JBL SC #1</strain>
    </source>
</reference>
<dbReference type="CDD" id="cd01650">
    <property type="entry name" value="RT_nLTR_like"/>
    <property type="match status" value="1"/>
</dbReference>
<dbReference type="InterPro" id="IPR000477">
    <property type="entry name" value="RT_dom"/>
</dbReference>
<dbReference type="Proteomes" id="UP000001646">
    <property type="component" value="Unplaced"/>
</dbReference>
<evidence type="ECO:0000313" key="3">
    <source>
        <dbReference type="Proteomes" id="UP000001646"/>
    </source>
</evidence>
<dbReference type="Bgee" id="ENSACAG00000029004">
    <property type="expression patterns" value="Expressed in adrenal gland and 4 other cell types or tissues"/>
</dbReference>
<protein>
    <recommendedName>
        <fullName evidence="1">Reverse transcriptase domain-containing protein</fullName>
    </recommendedName>
</protein>
<dbReference type="InParanoid" id="R4GDA8"/>
<dbReference type="AlphaFoldDB" id="R4GDA8"/>
<evidence type="ECO:0000259" key="1">
    <source>
        <dbReference type="PROSITE" id="PS50878"/>
    </source>
</evidence>